<dbReference type="PANTHER" id="PTHR32410:SF216">
    <property type="entry name" value="PHORBOL-ESTER_DAG-TYPE DOMAIN-CONTAINING PROTEIN"/>
    <property type="match status" value="1"/>
</dbReference>
<dbReference type="InterPro" id="IPR046349">
    <property type="entry name" value="C1-like_sf"/>
</dbReference>
<sequence>MTHSCVMHVVQREIIFPVSVLPSNIMIHEKCISLPRIIKITRHHHYMIHNYFFQGKEHKKHDCGVYLCEVKAKYGRYNCLKQDCDFVAHVNCAMEMYVKIDQVNDQDEGSIQTLATNSSITCVIERNEHGEAMKVKHFNHEHDLTLGKMIKEDDVKGCDGCMLSISTCVELPRKTRLWFHQSLTTLINSSDIFKCYQCKRLCSGSLTKGKCNACGARLEDGAYKCKDKDCTFALHFARLTLPRVTWHTCDKHMLNLKFHDENHDPEQYDCDICEVKRDPNHWFYHCVICDNSAHPNVLLENIHLLG</sequence>
<keyword evidence="1" id="KW-0677">Repeat</keyword>
<dbReference type="InterPro" id="IPR004146">
    <property type="entry name" value="DC1"/>
</dbReference>
<dbReference type="GeneID" id="111297662"/>
<dbReference type="SUPFAM" id="SSF57889">
    <property type="entry name" value="Cysteine-rich domain"/>
    <property type="match status" value="2"/>
</dbReference>
<reference evidence="4" key="1">
    <citation type="submission" date="2025-08" db="UniProtKB">
        <authorList>
            <consortium name="RefSeq"/>
        </authorList>
    </citation>
    <scope>IDENTIFICATION</scope>
    <source>
        <tissue evidence="4">Fruit stalk</tissue>
    </source>
</reference>
<dbReference type="InterPro" id="IPR053192">
    <property type="entry name" value="Vacuole_Formation_Reg"/>
</dbReference>
<gene>
    <name evidence="4" type="primary">LOC111297662</name>
</gene>
<dbReference type="KEGG" id="dzi:111297662"/>
<keyword evidence="3" id="KW-1185">Reference proteome</keyword>
<accession>A0A6P5Z6R2</accession>
<dbReference type="Proteomes" id="UP000515121">
    <property type="component" value="Unplaced"/>
</dbReference>
<organism evidence="3 4">
    <name type="scientific">Durio zibethinus</name>
    <name type="common">Durian</name>
    <dbReference type="NCBI Taxonomy" id="66656"/>
    <lineage>
        <taxon>Eukaryota</taxon>
        <taxon>Viridiplantae</taxon>
        <taxon>Streptophyta</taxon>
        <taxon>Embryophyta</taxon>
        <taxon>Tracheophyta</taxon>
        <taxon>Spermatophyta</taxon>
        <taxon>Magnoliopsida</taxon>
        <taxon>eudicotyledons</taxon>
        <taxon>Gunneridae</taxon>
        <taxon>Pentapetalae</taxon>
        <taxon>rosids</taxon>
        <taxon>malvids</taxon>
        <taxon>Malvales</taxon>
        <taxon>Malvaceae</taxon>
        <taxon>Helicteroideae</taxon>
        <taxon>Durio</taxon>
    </lineage>
</organism>
<dbReference type="RefSeq" id="XP_022748046.1">
    <property type="nucleotide sequence ID" value="XM_022892311.1"/>
</dbReference>
<dbReference type="OrthoDB" id="979415at2759"/>
<feature type="domain" description="DC1" evidence="2">
    <location>
        <begin position="250"/>
        <end position="295"/>
    </location>
</feature>
<dbReference type="AlphaFoldDB" id="A0A6P5Z6R2"/>
<evidence type="ECO:0000259" key="2">
    <source>
        <dbReference type="Pfam" id="PF03107"/>
    </source>
</evidence>
<proteinExistence type="predicted"/>
<evidence type="ECO:0000313" key="3">
    <source>
        <dbReference type="Proteomes" id="UP000515121"/>
    </source>
</evidence>
<dbReference type="PANTHER" id="PTHR32410">
    <property type="entry name" value="CYSTEINE/HISTIDINE-RICH C1 DOMAIN FAMILY PROTEIN"/>
    <property type="match status" value="1"/>
</dbReference>
<name>A0A6P5Z6R2_DURZI</name>
<evidence type="ECO:0000256" key="1">
    <source>
        <dbReference type="ARBA" id="ARBA00022737"/>
    </source>
</evidence>
<protein>
    <submittedName>
        <fullName evidence="4">Uncharacterized protein LOC111297662</fullName>
    </submittedName>
</protein>
<evidence type="ECO:0000313" key="4">
    <source>
        <dbReference type="RefSeq" id="XP_022748046.1"/>
    </source>
</evidence>
<dbReference type="Pfam" id="PF03107">
    <property type="entry name" value="C1_2"/>
    <property type="match status" value="1"/>
</dbReference>